<dbReference type="STRING" id="870435.A0A0C3JGJ1"/>
<dbReference type="Pfam" id="PF00501">
    <property type="entry name" value="AMP-binding"/>
    <property type="match status" value="1"/>
</dbReference>
<evidence type="ECO:0000313" key="4">
    <source>
        <dbReference type="Proteomes" id="UP000054217"/>
    </source>
</evidence>
<dbReference type="InParanoid" id="A0A0C3JGJ1"/>
<dbReference type="GO" id="GO:0031956">
    <property type="term" value="F:medium-chain fatty acid-CoA ligase activity"/>
    <property type="evidence" value="ECO:0007669"/>
    <property type="project" value="TreeGrafter"/>
</dbReference>
<dbReference type="PANTHER" id="PTHR43201:SF8">
    <property type="entry name" value="ACYL-COA SYNTHETASE FAMILY MEMBER 3"/>
    <property type="match status" value="1"/>
</dbReference>
<dbReference type="InterPro" id="IPR042099">
    <property type="entry name" value="ANL_N_sf"/>
</dbReference>
<name>A0A0C3JGJ1_PISTI</name>
<gene>
    <name evidence="3" type="ORF">M404DRAFT_339092</name>
</gene>
<dbReference type="SUPFAM" id="SSF56801">
    <property type="entry name" value="Acetyl-CoA synthetase-like"/>
    <property type="match status" value="1"/>
</dbReference>
<comment type="similarity">
    <text evidence="1">Belongs to the ATP-dependent AMP-binding enzyme family.</text>
</comment>
<feature type="domain" description="AMP-dependent synthetase/ligase" evidence="2">
    <location>
        <begin position="102"/>
        <end position="347"/>
    </location>
</feature>
<evidence type="ECO:0000259" key="2">
    <source>
        <dbReference type="Pfam" id="PF00501"/>
    </source>
</evidence>
<dbReference type="Gene3D" id="3.40.50.12780">
    <property type="entry name" value="N-terminal domain of ligase-like"/>
    <property type="match status" value="1"/>
</dbReference>
<keyword evidence="4" id="KW-1185">Reference proteome</keyword>
<reference evidence="4" key="2">
    <citation type="submission" date="2015-01" db="EMBL/GenBank/DDBJ databases">
        <title>Evolutionary Origins and Diversification of the Mycorrhizal Mutualists.</title>
        <authorList>
            <consortium name="DOE Joint Genome Institute"/>
            <consortium name="Mycorrhizal Genomics Consortium"/>
            <person name="Kohler A."/>
            <person name="Kuo A."/>
            <person name="Nagy L.G."/>
            <person name="Floudas D."/>
            <person name="Copeland A."/>
            <person name="Barry K.W."/>
            <person name="Cichocki N."/>
            <person name="Veneault-Fourrey C."/>
            <person name="LaButti K."/>
            <person name="Lindquist E.A."/>
            <person name="Lipzen A."/>
            <person name="Lundell T."/>
            <person name="Morin E."/>
            <person name="Murat C."/>
            <person name="Riley R."/>
            <person name="Ohm R."/>
            <person name="Sun H."/>
            <person name="Tunlid A."/>
            <person name="Henrissat B."/>
            <person name="Grigoriev I.V."/>
            <person name="Hibbett D.S."/>
            <person name="Martin F."/>
        </authorList>
    </citation>
    <scope>NUCLEOTIDE SEQUENCE [LARGE SCALE GENOMIC DNA]</scope>
    <source>
        <strain evidence="4">Marx 270</strain>
    </source>
</reference>
<dbReference type="EMBL" id="KN831957">
    <property type="protein sequence ID" value="KIO08178.1"/>
    <property type="molecule type" value="Genomic_DNA"/>
</dbReference>
<dbReference type="Proteomes" id="UP000054217">
    <property type="component" value="Unassembled WGS sequence"/>
</dbReference>
<evidence type="ECO:0000313" key="3">
    <source>
        <dbReference type="EMBL" id="KIO08178.1"/>
    </source>
</evidence>
<dbReference type="HOGENOM" id="CLU_037349_1_0_1"/>
<accession>A0A0C3JGJ1</accession>
<dbReference type="OrthoDB" id="429813at2759"/>
<sequence length="553" mass="61690">MESYQSHLTVLEQSAALYPSALAFRVPVSDPMTRRVHDWLPISYRQFKEDVEVTARYWCGVLRAQGIPHSSVIGLWYVVCFLGAKPALTQLRLSGMDYQDVLHIYGISRAGYVPQLFSIRLPNPDVVHELLCEANARALIFASEFAALTASFSLPVHPAVHKTNMSMTSAVLPPLASSAKGDDLVFIFHTSGSTSGRPKLVPCNQRWLHSIVDKARFTTAPQDPQRQDVTVSIGSMCHIGQNFMLIGSLQHGTCTVQTTRPGFSSEELLDMIQRCGLNRLNQFSTFLSTHLRNSRQNPKLLQALQHLDEVLYSGLPLDRDDEDWAYKNGLKMKNLFGSTECGATLLSVGGTSRNARFLRPLPGTSYGFVPIDRDHGAEGTHQSSVQFLELVVLAGSGDCPDLSLRGNDGHFHTGDLFQETTPGMYVFRGRNDDWIKSENSLRCDTKAIEDNVHSTCGDLIGECIVVGTGRPSPALFIEPAPGVDHERLQREILRKTRAFHSRRYLHERITRKELIIIVPPKSLPRTSTKGNVRRKAVEEFHKARLDEIYASLD</sequence>
<reference evidence="3 4" key="1">
    <citation type="submission" date="2014-04" db="EMBL/GenBank/DDBJ databases">
        <authorList>
            <consortium name="DOE Joint Genome Institute"/>
            <person name="Kuo A."/>
            <person name="Kohler A."/>
            <person name="Costa M.D."/>
            <person name="Nagy L.G."/>
            <person name="Floudas D."/>
            <person name="Copeland A."/>
            <person name="Barry K.W."/>
            <person name="Cichocki N."/>
            <person name="Veneault-Fourrey C."/>
            <person name="LaButti K."/>
            <person name="Lindquist E.A."/>
            <person name="Lipzen A."/>
            <person name="Lundell T."/>
            <person name="Morin E."/>
            <person name="Murat C."/>
            <person name="Sun H."/>
            <person name="Tunlid A."/>
            <person name="Henrissat B."/>
            <person name="Grigoriev I.V."/>
            <person name="Hibbett D.S."/>
            <person name="Martin F."/>
            <person name="Nordberg H.P."/>
            <person name="Cantor M.N."/>
            <person name="Hua S.X."/>
        </authorList>
    </citation>
    <scope>NUCLEOTIDE SEQUENCE [LARGE SCALE GENOMIC DNA]</scope>
    <source>
        <strain evidence="3 4">Marx 270</strain>
    </source>
</reference>
<dbReference type="Pfam" id="PF23562">
    <property type="entry name" value="AMP-binding_C_3"/>
    <property type="match status" value="1"/>
</dbReference>
<protein>
    <recommendedName>
        <fullName evidence="2">AMP-dependent synthetase/ligase domain-containing protein</fullName>
    </recommendedName>
</protein>
<proteinExistence type="inferred from homology"/>
<dbReference type="GO" id="GO:0006631">
    <property type="term" value="P:fatty acid metabolic process"/>
    <property type="evidence" value="ECO:0007669"/>
    <property type="project" value="TreeGrafter"/>
</dbReference>
<dbReference type="InterPro" id="IPR000873">
    <property type="entry name" value="AMP-dep_synth/lig_dom"/>
</dbReference>
<evidence type="ECO:0000256" key="1">
    <source>
        <dbReference type="ARBA" id="ARBA00006432"/>
    </source>
</evidence>
<dbReference type="AlphaFoldDB" id="A0A0C3JGJ1"/>
<organism evidence="3 4">
    <name type="scientific">Pisolithus tinctorius Marx 270</name>
    <dbReference type="NCBI Taxonomy" id="870435"/>
    <lineage>
        <taxon>Eukaryota</taxon>
        <taxon>Fungi</taxon>
        <taxon>Dikarya</taxon>
        <taxon>Basidiomycota</taxon>
        <taxon>Agaricomycotina</taxon>
        <taxon>Agaricomycetes</taxon>
        <taxon>Agaricomycetidae</taxon>
        <taxon>Boletales</taxon>
        <taxon>Sclerodermatineae</taxon>
        <taxon>Pisolithaceae</taxon>
        <taxon>Pisolithus</taxon>
    </lineage>
</organism>
<dbReference type="PANTHER" id="PTHR43201">
    <property type="entry name" value="ACYL-COA SYNTHETASE"/>
    <property type="match status" value="1"/>
</dbReference>